<keyword evidence="3" id="KW-1185">Reference proteome</keyword>
<dbReference type="STRING" id="545501.BN997_01567"/>
<dbReference type="PANTHER" id="PTHR37804">
    <property type="entry name" value="CDAA REGULATORY PROTEIN CDAR"/>
    <property type="match status" value="1"/>
</dbReference>
<dbReference type="InterPro" id="IPR053154">
    <property type="entry name" value="c-di-AMP_regulator"/>
</dbReference>
<keyword evidence="1" id="KW-1133">Transmembrane helix</keyword>
<evidence type="ECO:0000256" key="1">
    <source>
        <dbReference type="SAM" id="Phobius"/>
    </source>
</evidence>
<dbReference type="Gene3D" id="2.170.120.30">
    <property type="match status" value="2"/>
</dbReference>
<gene>
    <name evidence="2" type="ORF">BN997_01567</name>
</gene>
<dbReference type="Gene3D" id="2.170.120.40">
    <property type="entry name" value="YbbR-like domain"/>
    <property type="match status" value="2"/>
</dbReference>
<proteinExistence type="predicted"/>
<name>A0A0A1MF54_9BACI</name>
<reference evidence="2 3" key="1">
    <citation type="submission" date="2014-11" db="EMBL/GenBank/DDBJ databases">
        <authorList>
            <person name="Urmite Genomes Urmite Genomes"/>
        </authorList>
    </citation>
    <scope>NUCLEOTIDE SEQUENCE [LARGE SCALE GENOMIC DNA]</scope>
    <source>
        <strain evidence="2 3">Oc5</strain>
    </source>
</reference>
<evidence type="ECO:0000313" key="3">
    <source>
        <dbReference type="Proteomes" id="UP000040453"/>
    </source>
</evidence>
<feature type="transmembrane region" description="Helical" evidence="1">
    <location>
        <begin position="9"/>
        <end position="26"/>
    </location>
</feature>
<dbReference type="OrthoDB" id="2960905at2"/>
<evidence type="ECO:0000313" key="2">
    <source>
        <dbReference type="EMBL" id="CEI81723.1"/>
    </source>
</evidence>
<organism evidence="2 3">
    <name type="scientific">Oceanobacillus oncorhynchi</name>
    <dbReference type="NCBI Taxonomy" id="545501"/>
    <lineage>
        <taxon>Bacteria</taxon>
        <taxon>Bacillati</taxon>
        <taxon>Bacillota</taxon>
        <taxon>Bacilli</taxon>
        <taxon>Bacillales</taxon>
        <taxon>Bacillaceae</taxon>
        <taxon>Oceanobacillus</taxon>
    </lineage>
</organism>
<dbReference type="InterPro" id="IPR012505">
    <property type="entry name" value="YbbR"/>
</dbReference>
<protein>
    <submittedName>
        <fullName evidence="2">YbbR-like protein</fullName>
    </submittedName>
</protein>
<dbReference type="RefSeq" id="WP_042531055.1">
    <property type="nucleotide sequence ID" value="NZ_CAXOIH010000030.1"/>
</dbReference>
<dbReference type="AlphaFoldDB" id="A0A0A1MF54"/>
<dbReference type="PANTHER" id="PTHR37804:SF1">
    <property type="entry name" value="CDAA REGULATORY PROTEIN CDAR"/>
    <property type="match status" value="1"/>
</dbReference>
<dbReference type="Pfam" id="PF07949">
    <property type="entry name" value="YbbR"/>
    <property type="match status" value="4"/>
</dbReference>
<keyword evidence="1" id="KW-0812">Transmembrane</keyword>
<dbReference type="EMBL" id="CDGG01000001">
    <property type="protein sequence ID" value="CEI81723.1"/>
    <property type="molecule type" value="Genomic_DNA"/>
</dbReference>
<keyword evidence="1" id="KW-0472">Membrane</keyword>
<accession>A0A0A1MF54</accession>
<sequence length="410" mass="44674">MDNWFKSKWFVRILSLAFAVTLYAFVNVSETPNSDSTFSGSTTSTETLEQIPVDIRIDRDSYVVSDVPEEVDVTLQGNRGSMTPYILQRNFDVYVDLEGLEEGTHVVELQHNIAGDVEVFIEPKTAEVTIEERASQEFTVTADLINQDLMADGYEVVDYSVDPETITITSSASVIESIGSVRAYVNMEGVDESINNRELPISVYDIQGNELNVGLDPESVQVSVEVDNPSKSVPLSVETTGELEEDLELDSISPNEEEVEIYSQSDVLEDISEVTTEPLDLSEIEESGTVEVPLDLPENVQAPETEEVEVTVEVEGTNVIENVALEEEGLANGLEASYADPALEVEVTGDASVVNGLTADDINAVLDLSDLESGEHEVPIDIEAPEDVTATGNVEEVTVEIIDPAETAEE</sequence>
<dbReference type="Proteomes" id="UP000040453">
    <property type="component" value="Unassembled WGS sequence"/>
</dbReference>